<evidence type="ECO:0000256" key="1">
    <source>
        <dbReference type="SAM" id="MobiDB-lite"/>
    </source>
</evidence>
<dbReference type="RefSeq" id="XP_053019077.1">
    <property type="nucleotide sequence ID" value="XM_053167906.1"/>
</dbReference>
<feature type="compositionally biased region" description="Polar residues" evidence="1">
    <location>
        <begin position="1"/>
        <end position="12"/>
    </location>
</feature>
<accession>A0ABY7CHT1</accession>
<proteinExistence type="predicted"/>
<feature type="compositionally biased region" description="Basic and acidic residues" evidence="1">
    <location>
        <begin position="107"/>
        <end position="127"/>
    </location>
</feature>
<feature type="region of interest" description="Disordered" evidence="1">
    <location>
        <begin position="95"/>
        <end position="174"/>
    </location>
</feature>
<evidence type="ECO:0000313" key="3">
    <source>
        <dbReference type="Proteomes" id="UP001164743"/>
    </source>
</evidence>
<feature type="region of interest" description="Disordered" evidence="1">
    <location>
        <begin position="1"/>
        <end position="29"/>
    </location>
</feature>
<keyword evidence="3" id="KW-1185">Reference proteome</keyword>
<dbReference type="GeneID" id="77808801"/>
<protein>
    <submittedName>
        <fullName evidence="2">Uncharacterized protein</fullName>
    </submittedName>
</protein>
<organism evidence="2 3">
    <name type="scientific">Puccinia triticina</name>
    <dbReference type="NCBI Taxonomy" id="208348"/>
    <lineage>
        <taxon>Eukaryota</taxon>
        <taxon>Fungi</taxon>
        <taxon>Dikarya</taxon>
        <taxon>Basidiomycota</taxon>
        <taxon>Pucciniomycotina</taxon>
        <taxon>Pucciniomycetes</taxon>
        <taxon>Pucciniales</taxon>
        <taxon>Pucciniaceae</taxon>
        <taxon>Puccinia</taxon>
    </lineage>
</organism>
<reference evidence="2" key="1">
    <citation type="submission" date="2022-10" db="EMBL/GenBank/DDBJ databases">
        <title>Puccinia triticina Genome sequencing and assembly.</title>
        <authorList>
            <person name="Li C."/>
        </authorList>
    </citation>
    <scope>NUCLEOTIDE SEQUENCE</scope>
    <source>
        <strain evidence="2">Pt15</strain>
    </source>
</reference>
<feature type="compositionally biased region" description="Low complexity" evidence="1">
    <location>
        <begin position="128"/>
        <end position="140"/>
    </location>
</feature>
<dbReference type="EMBL" id="CP110423">
    <property type="protein sequence ID" value="WAQ83522.1"/>
    <property type="molecule type" value="Genomic_DNA"/>
</dbReference>
<evidence type="ECO:0000313" key="2">
    <source>
        <dbReference type="EMBL" id="WAQ83522.1"/>
    </source>
</evidence>
<sequence>MYNPAQTPSNRVPATENGKKPAQDMENATAAAQAPLSVILAIPTLTAIKGSPTAIEGLSNTTKDKTVNQDIIPAIVDAQDHPNIDFVIPTVVKAPLGTNPAPGNNGIEKDEEKSGEPAAKNPEDDHNAQSSESSESAKSVESAESKESAQSEECSESEGPQEPHENIPAPPAGIYTNLESLKTLAKRFAHLNGYAVSKEICTRKKYHFQM</sequence>
<name>A0ABY7CHT1_9BASI</name>
<dbReference type="Proteomes" id="UP001164743">
    <property type="component" value="Chromosome 3A"/>
</dbReference>
<gene>
    <name evidence="2" type="ORF">PtA15_3A893</name>
</gene>